<evidence type="ECO:0000313" key="2">
    <source>
        <dbReference type="EMBL" id="MFG6467592.1"/>
    </source>
</evidence>
<proteinExistence type="predicted"/>
<name>A0ABW7H028_9BURK</name>
<reference evidence="2 3" key="1">
    <citation type="submission" date="2024-08" db="EMBL/GenBank/DDBJ databases">
        <authorList>
            <person name="Lu H."/>
        </authorList>
    </citation>
    <scope>NUCLEOTIDE SEQUENCE [LARGE SCALE GENOMIC DNA]</scope>
    <source>
        <strain evidence="2 3">BYS87W</strain>
    </source>
</reference>
<dbReference type="RefSeq" id="WP_394385311.1">
    <property type="nucleotide sequence ID" value="NZ_JBIGIB010000003.1"/>
</dbReference>
<protein>
    <submittedName>
        <fullName evidence="2">ABC transporter substrate-binding protein</fullName>
    </submittedName>
</protein>
<gene>
    <name evidence="2" type="ORF">ACG01O_13290</name>
</gene>
<dbReference type="Pfam" id="PF13379">
    <property type="entry name" value="NMT1_2"/>
    <property type="match status" value="1"/>
</dbReference>
<dbReference type="Proteomes" id="UP001606303">
    <property type="component" value="Unassembled WGS sequence"/>
</dbReference>
<comment type="caution">
    <text evidence="2">The sequence shown here is derived from an EMBL/GenBank/DDBJ whole genome shotgun (WGS) entry which is preliminary data.</text>
</comment>
<dbReference type="EMBL" id="JBIGIB010000003">
    <property type="protein sequence ID" value="MFG6467592.1"/>
    <property type="molecule type" value="Genomic_DNA"/>
</dbReference>
<dbReference type="PANTHER" id="PTHR30024">
    <property type="entry name" value="ALIPHATIC SULFONATES-BINDING PROTEIN-RELATED"/>
    <property type="match status" value="1"/>
</dbReference>
<dbReference type="PANTHER" id="PTHR30024:SF2">
    <property type="entry name" value="ABC TRANSPORTER SUBSTRATE-BINDING PROTEIN"/>
    <property type="match status" value="1"/>
</dbReference>
<feature type="signal peptide" evidence="1">
    <location>
        <begin position="1"/>
        <end position="25"/>
    </location>
</feature>
<evidence type="ECO:0000313" key="3">
    <source>
        <dbReference type="Proteomes" id="UP001606303"/>
    </source>
</evidence>
<keyword evidence="3" id="KW-1185">Reference proteome</keyword>
<sequence>MLNRFTRRMALALAATLAFTGSAHAEEQKIRISHGHGLLYLPLMVMRDQGLIEKQAQAMGLGPVQVNWIVLDGGNVINDAMLAGNLDIAGIGAPGFITLWSKARGIPRSEVIGLSALSSSALWLNTTNPAVKSLKDIGPKDKIAIPGIKTSLSAVILQMVAAKTFGVDQYDKLDANTVSLAHPEAMNALLTGKTEINAHLTSPPFAYIEAQNPKVHRVFDSTEVLGNITLDVVFAAKRFVDDRPKHVNAFLAAQEEANALIAKDRKAAAQIYLKVSNAKVSMDEVEKMLADPAMKFSTTPVSVMDYAVFMSKAGTIKTKPAKWTDLFVPNLHSKQGS</sequence>
<dbReference type="Gene3D" id="3.40.190.10">
    <property type="entry name" value="Periplasmic binding protein-like II"/>
    <property type="match status" value="2"/>
</dbReference>
<accession>A0ABW7H028</accession>
<feature type="chain" id="PRO_5046637902" evidence="1">
    <location>
        <begin position="26"/>
        <end position="337"/>
    </location>
</feature>
<dbReference type="SUPFAM" id="SSF53850">
    <property type="entry name" value="Periplasmic binding protein-like II"/>
    <property type="match status" value="1"/>
</dbReference>
<organism evidence="2 3">
    <name type="scientific">Pelomonas baiyunensis</name>
    <dbReference type="NCBI Taxonomy" id="3299026"/>
    <lineage>
        <taxon>Bacteria</taxon>
        <taxon>Pseudomonadati</taxon>
        <taxon>Pseudomonadota</taxon>
        <taxon>Betaproteobacteria</taxon>
        <taxon>Burkholderiales</taxon>
        <taxon>Sphaerotilaceae</taxon>
        <taxon>Roseateles</taxon>
    </lineage>
</organism>
<evidence type="ECO:0000256" key="1">
    <source>
        <dbReference type="SAM" id="SignalP"/>
    </source>
</evidence>
<keyword evidence="1" id="KW-0732">Signal</keyword>